<dbReference type="EMBL" id="JACHHN010000011">
    <property type="protein sequence ID" value="MBB5193498.1"/>
    <property type="molecule type" value="Genomic_DNA"/>
</dbReference>
<sequence>MPSPCADTCPAPNPRRMPWLPRAVLFLIAALGLAISLYLLAAMVLGVLPKQRNAQLADASIVIYLETNGVHTDLLLPARNEVIDWARWFSPRHTRSGQSPPVADAIAIGWGDRQFYLNTPTWADLKLSTALNALTGRDTTLLHVSWGPMPATGDPQRMALRLSPDNYRHLVEYIEHSTRLDAQNQAIWLGGRAYRQDDAFYEATGHYSLFKTCNEWVRAGLEVAHVRVPWWSPFDQALFWQLRQ</sequence>
<keyword evidence="3" id="KW-1185">Reference proteome</keyword>
<dbReference type="RefSeq" id="WP_184103134.1">
    <property type="nucleotide sequence ID" value="NZ_JACHHN010000011.1"/>
</dbReference>
<organism evidence="2 3">
    <name type="scientific">Silvimonas terrae</name>
    <dbReference type="NCBI Taxonomy" id="300266"/>
    <lineage>
        <taxon>Bacteria</taxon>
        <taxon>Pseudomonadati</taxon>
        <taxon>Pseudomonadota</taxon>
        <taxon>Betaproteobacteria</taxon>
        <taxon>Neisseriales</taxon>
        <taxon>Chitinibacteraceae</taxon>
        <taxon>Silvimonas</taxon>
    </lineage>
</organism>
<gene>
    <name evidence="2" type="ORF">HNQ50_004255</name>
</gene>
<accession>A0A840RLU5</accession>
<feature type="transmembrane region" description="Helical" evidence="1">
    <location>
        <begin position="23"/>
        <end position="48"/>
    </location>
</feature>
<keyword evidence="1" id="KW-1133">Transmembrane helix</keyword>
<keyword evidence="1" id="KW-0472">Membrane</keyword>
<reference evidence="2 3" key="1">
    <citation type="submission" date="2020-08" db="EMBL/GenBank/DDBJ databases">
        <title>Genomic Encyclopedia of Type Strains, Phase IV (KMG-IV): sequencing the most valuable type-strain genomes for metagenomic binning, comparative biology and taxonomic classification.</title>
        <authorList>
            <person name="Goeker M."/>
        </authorList>
    </citation>
    <scope>NUCLEOTIDE SEQUENCE [LARGE SCALE GENOMIC DNA]</scope>
    <source>
        <strain evidence="2 3">DSM 18233</strain>
    </source>
</reference>
<dbReference type="AlphaFoldDB" id="A0A840RLU5"/>
<proteinExistence type="predicted"/>
<keyword evidence="1" id="KW-0812">Transmembrane</keyword>
<dbReference type="NCBIfam" id="TIGR02117">
    <property type="entry name" value="chp_urease_rgn"/>
    <property type="match status" value="1"/>
</dbReference>
<dbReference type="InterPro" id="IPR011727">
    <property type="entry name" value="CHP02117"/>
</dbReference>
<comment type="caution">
    <text evidence="2">The sequence shown here is derived from an EMBL/GenBank/DDBJ whole genome shotgun (WGS) entry which is preliminary data.</text>
</comment>
<evidence type="ECO:0000313" key="3">
    <source>
        <dbReference type="Proteomes" id="UP000543030"/>
    </source>
</evidence>
<protein>
    <submittedName>
        <fullName evidence="2">Uncharacterized protein (TIGR02117 family)</fullName>
    </submittedName>
</protein>
<evidence type="ECO:0000313" key="2">
    <source>
        <dbReference type="EMBL" id="MBB5193498.1"/>
    </source>
</evidence>
<dbReference type="Pfam" id="PF09601">
    <property type="entry name" value="DUF2459"/>
    <property type="match status" value="1"/>
</dbReference>
<name>A0A840RLU5_9NEIS</name>
<dbReference type="Proteomes" id="UP000543030">
    <property type="component" value="Unassembled WGS sequence"/>
</dbReference>
<evidence type="ECO:0000256" key="1">
    <source>
        <dbReference type="SAM" id="Phobius"/>
    </source>
</evidence>